<protein>
    <submittedName>
        <fullName evidence="1">Uncharacterized protein</fullName>
    </submittedName>
</protein>
<accession>A0A840YPF3</accession>
<dbReference type="RefSeq" id="WP_184090240.1">
    <property type="nucleotide sequence ID" value="NZ_JACIJF010000013.1"/>
</dbReference>
<organism evidence="1 2">
    <name type="scientific">Sphingomonas xinjiangensis</name>
    <dbReference type="NCBI Taxonomy" id="643568"/>
    <lineage>
        <taxon>Bacteria</taxon>
        <taxon>Pseudomonadati</taxon>
        <taxon>Pseudomonadota</taxon>
        <taxon>Alphaproteobacteria</taxon>
        <taxon>Sphingomonadales</taxon>
        <taxon>Sphingomonadaceae</taxon>
        <taxon>Sphingomonas</taxon>
    </lineage>
</organism>
<name>A0A840YPF3_9SPHN</name>
<comment type="caution">
    <text evidence="1">The sequence shown here is derived from an EMBL/GenBank/DDBJ whole genome shotgun (WGS) entry which is preliminary data.</text>
</comment>
<dbReference type="EMBL" id="JACIJF010000013">
    <property type="protein sequence ID" value="MBB5712170.1"/>
    <property type="molecule type" value="Genomic_DNA"/>
</dbReference>
<dbReference type="Proteomes" id="UP000527143">
    <property type="component" value="Unassembled WGS sequence"/>
</dbReference>
<keyword evidence="2" id="KW-1185">Reference proteome</keyword>
<evidence type="ECO:0000313" key="1">
    <source>
        <dbReference type="EMBL" id="MBB5712170.1"/>
    </source>
</evidence>
<sequence>MMDTTSIDARKQVGTAQSRADHRLEYASGLTRVAGNGKAVMPLTAKFYFWSPEGGQKMVRVEIITRTGRRRIYNDDEKARQPGLQSTVVAL</sequence>
<reference evidence="1 2" key="1">
    <citation type="submission" date="2020-08" db="EMBL/GenBank/DDBJ databases">
        <title>Genomic Encyclopedia of Type Strains, Phase IV (KMG-IV): sequencing the most valuable type-strain genomes for metagenomic binning, comparative biology and taxonomic classification.</title>
        <authorList>
            <person name="Goeker M."/>
        </authorList>
    </citation>
    <scope>NUCLEOTIDE SEQUENCE [LARGE SCALE GENOMIC DNA]</scope>
    <source>
        <strain evidence="1 2">DSM 26736</strain>
    </source>
</reference>
<gene>
    <name evidence="1" type="ORF">FHT02_003427</name>
</gene>
<proteinExistence type="predicted"/>
<evidence type="ECO:0000313" key="2">
    <source>
        <dbReference type="Proteomes" id="UP000527143"/>
    </source>
</evidence>
<dbReference type="AlphaFoldDB" id="A0A840YPF3"/>